<reference evidence="7" key="1">
    <citation type="submission" date="2021-01" db="EMBL/GenBank/DDBJ databases">
        <authorList>
            <person name="Corre E."/>
            <person name="Pelletier E."/>
            <person name="Niang G."/>
            <person name="Scheremetjew M."/>
            <person name="Finn R."/>
            <person name="Kale V."/>
            <person name="Holt S."/>
            <person name="Cochrane G."/>
            <person name="Meng A."/>
            <person name="Brown T."/>
            <person name="Cohen L."/>
        </authorList>
    </citation>
    <scope>NUCLEOTIDE SEQUENCE</scope>
    <source>
        <strain evidence="7">CCMP3107</strain>
    </source>
</reference>
<dbReference type="PANTHER" id="PTHR31078:SF1">
    <property type="entry name" value="CILIA- AND FLAGELLA-ASSOCIATED PROTEIN 300"/>
    <property type="match status" value="1"/>
</dbReference>
<evidence type="ECO:0000256" key="2">
    <source>
        <dbReference type="ARBA" id="ARBA00009205"/>
    </source>
</evidence>
<evidence type="ECO:0000256" key="5">
    <source>
        <dbReference type="ARBA" id="ARBA00023212"/>
    </source>
</evidence>
<comment type="similarity">
    <text evidence="2">Belongs to the CFAP300 family.</text>
</comment>
<comment type="subcellular location">
    <subcellularLocation>
        <location evidence="1">Cytoplasm</location>
        <location evidence="1">Cytoskeleton</location>
        <location evidence="1">Cilium axoneme</location>
    </subcellularLocation>
</comment>
<dbReference type="PANTHER" id="PTHR31078">
    <property type="entry name" value="CILIA- AND FLAGELLA-ASSOCIATED PROTEIN 300"/>
    <property type="match status" value="1"/>
</dbReference>
<dbReference type="EMBL" id="HBIU01008239">
    <property type="protein sequence ID" value="CAE0624614.1"/>
    <property type="molecule type" value="Transcribed_RNA"/>
</dbReference>
<evidence type="ECO:0000256" key="6">
    <source>
        <dbReference type="ARBA" id="ARBA00023273"/>
    </source>
</evidence>
<evidence type="ECO:0000256" key="4">
    <source>
        <dbReference type="ARBA" id="ARBA00022490"/>
    </source>
</evidence>
<evidence type="ECO:0000313" key="7">
    <source>
        <dbReference type="EMBL" id="CAE0624614.1"/>
    </source>
</evidence>
<evidence type="ECO:0000256" key="1">
    <source>
        <dbReference type="ARBA" id="ARBA00004430"/>
    </source>
</evidence>
<dbReference type="Pfam" id="PF14926">
    <property type="entry name" value="CFAP300"/>
    <property type="match status" value="1"/>
</dbReference>
<dbReference type="GO" id="GO:0005930">
    <property type="term" value="C:axoneme"/>
    <property type="evidence" value="ECO:0007669"/>
    <property type="project" value="UniProtKB-SubCell"/>
</dbReference>
<dbReference type="AlphaFoldDB" id="A0A6S9GXC4"/>
<keyword evidence="6" id="KW-0966">Cell projection</keyword>
<dbReference type="InterPro" id="IPR029416">
    <property type="entry name" value="CFAP300"/>
</dbReference>
<protein>
    <recommendedName>
        <fullName evidence="3">Cilia- and flagella-associated protein 300</fullName>
    </recommendedName>
</protein>
<evidence type="ECO:0000256" key="3">
    <source>
        <dbReference type="ARBA" id="ARBA00022174"/>
    </source>
</evidence>
<keyword evidence="4" id="KW-0963">Cytoplasm</keyword>
<organism evidence="7">
    <name type="scientific">Heterosigma akashiwo</name>
    <name type="common">Chromophytic alga</name>
    <name type="synonym">Heterosigma carterae</name>
    <dbReference type="NCBI Taxonomy" id="2829"/>
    <lineage>
        <taxon>Eukaryota</taxon>
        <taxon>Sar</taxon>
        <taxon>Stramenopiles</taxon>
        <taxon>Ochrophyta</taxon>
        <taxon>Raphidophyceae</taxon>
        <taxon>Chattonellales</taxon>
        <taxon>Chattonellaceae</taxon>
        <taxon>Heterosigma</taxon>
    </lineage>
</organism>
<name>A0A6S9GXC4_HETAK</name>
<proteinExistence type="inferred from homology"/>
<sequence length="158" mass="17479">MEFFDRLTEEGADSVCTTGGAVRGMADEEFAGKVVSDCLREMLANPDSEKAGLFKEEDRDELIFHLFKLLCLGGAISQPDDQVSPYLDTTKLLYKDAVSVYRCAKTREIKAGARAYVVDSTASGLFPNPGSPHNFCLVVVNPLLRQATIIYQPFLSFW</sequence>
<keyword evidence="5" id="KW-0206">Cytoskeleton</keyword>
<gene>
    <name evidence="7" type="ORF">HAKA00212_LOCUS3281</name>
</gene>
<accession>A0A6S9GXC4</accession>